<evidence type="ECO:0000313" key="3">
    <source>
        <dbReference type="Proteomes" id="UP001501083"/>
    </source>
</evidence>
<sequence length="281" mass="29821">MTQIRKVPFSAGAEWVLGGFALLRKAPLALGLLGVIWGGLSALATATGQLWLSFLVALFGPILFGGVIHAAREVDSGRSAQPAHLLQGLQGGRMPRLLAMLLPQFAALLVLAVLLVAMIGGEQLQHMVKVMEQLQTNPDPELAKTLPTGRIFGWMVAALVVGVVAGFFTFIAIPDVMFTERRAFAAMGISFRACVRNLVALIVMIVLLFIALFAVSIVINIAVVVLAFAIGQNAAFFFGQLLMMAVLLPVMGGTIYYAWRDMLGEAPSPLPANPAAGGIEV</sequence>
<dbReference type="RefSeq" id="WP_158983171.1">
    <property type="nucleotide sequence ID" value="NZ_BAABKY010000001.1"/>
</dbReference>
<keyword evidence="1" id="KW-0472">Membrane</keyword>
<feature type="transmembrane region" description="Helical" evidence="1">
    <location>
        <begin position="237"/>
        <end position="259"/>
    </location>
</feature>
<reference evidence="3" key="1">
    <citation type="journal article" date="2019" name="Int. J. Syst. Evol. Microbiol.">
        <title>The Global Catalogue of Microorganisms (GCM) 10K type strain sequencing project: providing services to taxonomists for standard genome sequencing and annotation.</title>
        <authorList>
            <consortium name="The Broad Institute Genomics Platform"/>
            <consortium name="The Broad Institute Genome Sequencing Center for Infectious Disease"/>
            <person name="Wu L."/>
            <person name="Ma J."/>
        </authorList>
    </citation>
    <scope>NUCLEOTIDE SEQUENCE [LARGE SCALE GENOMIC DNA]</scope>
    <source>
        <strain evidence="3">JCM 19212</strain>
    </source>
</reference>
<comment type="caution">
    <text evidence="2">The sequence shown here is derived from an EMBL/GenBank/DDBJ whole genome shotgun (WGS) entry which is preliminary data.</text>
</comment>
<organism evidence="2 3">
    <name type="scientific">Lysobacter panacisoli</name>
    <dbReference type="NCBI Taxonomy" id="1255263"/>
    <lineage>
        <taxon>Bacteria</taxon>
        <taxon>Pseudomonadati</taxon>
        <taxon>Pseudomonadota</taxon>
        <taxon>Gammaproteobacteria</taxon>
        <taxon>Lysobacterales</taxon>
        <taxon>Lysobacteraceae</taxon>
        <taxon>Lysobacter</taxon>
    </lineage>
</organism>
<dbReference type="EMBL" id="BAABKY010000001">
    <property type="protein sequence ID" value="GAA5067829.1"/>
    <property type="molecule type" value="Genomic_DNA"/>
</dbReference>
<feature type="transmembrane region" description="Helical" evidence="1">
    <location>
        <begin position="26"/>
        <end position="44"/>
    </location>
</feature>
<keyword evidence="3" id="KW-1185">Reference proteome</keyword>
<evidence type="ECO:0000256" key="1">
    <source>
        <dbReference type="SAM" id="Phobius"/>
    </source>
</evidence>
<name>A0ABP9KY85_9GAMM</name>
<evidence type="ECO:0000313" key="2">
    <source>
        <dbReference type="EMBL" id="GAA5067829.1"/>
    </source>
</evidence>
<gene>
    <name evidence="2" type="ORF">GCM10025759_02880</name>
</gene>
<feature type="transmembrane region" description="Helical" evidence="1">
    <location>
        <begin position="97"/>
        <end position="119"/>
    </location>
</feature>
<feature type="transmembrane region" description="Helical" evidence="1">
    <location>
        <begin position="50"/>
        <end position="71"/>
    </location>
</feature>
<keyword evidence="1" id="KW-1133">Transmembrane helix</keyword>
<proteinExistence type="predicted"/>
<dbReference type="NCBIfam" id="NF041043">
    <property type="entry name" value="BPSS1780_fam"/>
    <property type="match status" value="1"/>
</dbReference>
<accession>A0ABP9KY85</accession>
<protein>
    <submittedName>
        <fullName evidence="2">BPSS1780 family membrane protein</fullName>
    </submittedName>
</protein>
<dbReference type="InterPro" id="IPR047798">
    <property type="entry name" value="BPSS1780-like"/>
</dbReference>
<keyword evidence="1" id="KW-0812">Transmembrane</keyword>
<feature type="transmembrane region" description="Helical" evidence="1">
    <location>
        <begin position="151"/>
        <end position="177"/>
    </location>
</feature>
<dbReference type="Proteomes" id="UP001501083">
    <property type="component" value="Unassembled WGS sequence"/>
</dbReference>
<feature type="transmembrane region" description="Helical" evidence="1">
    <location>
        <begin position="198"/>
        <end position="231"/>
    </location>
</feature>